<dbReference type="PROSITE" id="PS00107">
    <property type="entry name" value="PROTEIN_KINASE_ATP"/>
    <property type="match status" value="1"/>
</dbReference>
<dbReference type="PANTHER" id="PTHR44329">
    <property type="entry name" value="SERINE/THREONINE-PROTEIN KINASE TNNI3K-RELATED"/>
    <property type="match status" value="1"/>
</dbReference>
<feature type="binding site" evidence="1">
    <location>
        <position position="53"/>
    </location>
    <ligand>
        <name>ATP</name>
        <dbReference type="ChEBI" id="CHEBI:30616"/>
    </ligand>
</feature>
<dbReference type="GO" id="GO:0005524">
    <property type="term" value="F:ATP binding"/>
    <property type="evidence" value="ECO:0007669"/>
    <property type="project" value="UniProtKB-UniRule"/>
</dbReference>
<dbReference type="InterPro" id="IPR017441">
    <property type="entry name" value="Protein_kinase_ATP_BS"/>
</dbReference>
<dbReference type="PROSITE" id="PS50011">
    <property type="entry name" value="PROTEIN_KINASE_DOM"/>
    <property type="match status" value="1"/>
</dbReference>
<feature type="compositionally biased region" description="Basic and acidic residues" evidence="2">
    <location>
        <begin position="292"/>
        <end position="303"/>
    </location>
</feature>
<dbReference type="SUPFAM" id="SSF56112">
    <property type="entry name" value="Protein kinase-like (PK-like)"/>
    <property type="match status" value="1"/>
</dbReference>
<dbReference type="EMBL" id="CP000588">
    <property type="protein sequence ID" value="ABO97581.1"/>
    <property type="molecule type" value="Genomic_DNA"/>
</dbReference>
<reference evidence="4 5" key="1">
    <citation type="journal article" date="2007" name="Proc. Natl. Acad. Sci. U.S.A.">
        <title>The tiny eukaryote Ostreococcus provides genomic insights into the paradox of plankton speciation.</title>
        <authorList>
            <person name="Palenik B."/>
            <person name="Grimwood J."/>
            <person name="Aerts A."/>
            <person name="Rouze P."/>
            <person name="Salamov A."/>
            <person name="Putnam N."/>
            <person name="Dupont C."/>
            <person name="Jorgensen R."/>
            <person name="Derelle E."/>
            <person name="Rombauts S."/>
            <person name="Zhou K."/>
            <person name="Otillar R."/>
            <person name="Merchant S.S."/>
            <person name="Podell S."/>
            <person name="Gaasterland T."/>
            <person name="Napoli C."/>
            <person name="Gendler K."/>
            <person name="Manuell A."/>
            <person name="Tai V."/>
            <person name="Vallon O."/>
            <person name="Piganeau G."/>
            <person name="Jancek S."/>
            <person name="Heijde M."/>
            <person name="Jabbari K."/>
            <person name="Bowler C."/>
            <person name="Lohr M."/>
            <person name="Robbens S."/>
            <person name="Werner G."/>
            <person name="Dubchak I."/>
            <person name="Pazour G.J."/>
            <person name="Ren Q."/>
            <person name="Paulsen I."/>
            <person name="Delwiche C."/>
            <person name="Schmutz J."/>
            <person name="Rokhsar D."/>
            <person name="Van de Peer Y."/>
            <person name="Moreau H."/>
            <person name="Grigoriev I.V."/>
        </authorList>
    </citation>
    <scope>NUCLEOTIDE SEQUENCE [LARGE SCALE GENOMIC DNA]</scope>
    <source>
        <strain evidence="4 5">CCE9901</strain>
    </source>
</reference>
<dbReference type="STRING" id="436017.A4S124"/>
<dbReference type="InterPro" id="IPR011009">
    <property type="entry name" value="Kinase-like_dom_sf"/>
</dbReference>
<dbReference type="Proteomes" id="UP000001568">
    <property type="component" value="Chromosome 8"/>
</dbReference>
<evidence type="ECO:0000313" key="4">
    <source>
        <dbReference type="EMBL" id="ABO97581.1"/>
    </source>
</evidence>
<evidence type="ECO:0000313" key="5">
    <source>
        <dbReference type="Proteomes" id="UP000001568"/>
    </source>
</evidence>
<dbReference type="SMART" id="SM00220">
    <property type="entry name" value="S_TKc"/>
    <property type="match status" value="1"/>
</dbReference>
<dbReference type="Gramene" id="ABO97581">
    <property type="protein sequence ID" value="ABO97581"/>
    <property type="gene ID" value="OSTLU_24899"/>
</dbReference>
<dbReference type="Gene3D" id="3.30.200.20">
    <property type="entry name" value="Phosphorylase Kinase, domain 1"/>
    <property type="match status" value="1"/>
</dbReference>
<dbReference type="OMA" id="IERGDCH"/>
<dbReference type="HOGENOM" id="CLU_059661_0_0_1"/>
<dbReference type="GO" id="GO:0004674">
    <property type="term" value="F:protein serine/threonine kinase activity"/>
    <property type="evidence" value="ECO:0007669"/>
    <property type="project" value="TreeGrafter"/>
</dbReference>
<dbReference type="RefSeq" id="XP_001419288.1">
    <property type="nucleotide sequence ID" value="XM_001419251.1"/>
</dbReference>
<dbReference type="Gene3D" id="1.10.510.10">
    <property type="entry name" value="Transferase(Phosphotransferase) domain 1"/>
    <property type="match status" value="1"/>
</dbReference>
<proteinExistence type="predicted"/>
<dbReference type="OrthoDB" id="2013833at2759"/>
<sequence>MPHPDATLIPCANAPLGFDPDDLTHRDAWRQVGDGSFGKVYRGELLGEPVAIKVTANARPDRIAGLKRDLWYLNAFAHPNITRVYGAFIERGDCHMVMEFVPHSLRSKRVVNETNRVKALADVARALTRVHAAGHVHRDVKARNVLISEDYQTAKLTDFGLARVLPGGTTSAREDVNPRLTPKIGPPKYRAPEVESGAPYDCSSDIYGYGVMCFQLVEQLRRRTRKTNADEVEFIRELGRLATQTNPAKRPTARQCLVMCMSWLRGGDDVITPDIYPGRDTFREKYWVHDPMDGGTWKHDAEPSKSPSDSDSEDEPLSPSERIVVDGDEFAHNNRSVDAQRGTKRDEREGSDTPVSAPPINSAKRVNSTSTDLHVRGELEAVRLNANGVK</sequence>
<feature type="region of interest" description="Disordered" evidence="2">
    <location>
        <begin position="292"/>
        <end position="372"/>
    </location>
</feature>
<keyword evidence="5" id="KW-1185">Reference proteome</keyword>
<evidence type="ECO:0000256" key="1">
    <source>
        <dbReference type="PROSITE-ProRule" id="PRU10141"/>
    </source>
</evidence>
<dbReference type="AlphaFoldDB" id="A4S124"/>
<dbReference type="KEGG" id="olu:OSTLU_24899"/>
<keyword evidence="1" id="KW-0067">ATP-binding</keyword>
<protein>
    <recommendedName>
        <fullName evidence="3">Protein kinase domain-containing protein</fullName>
    </recommendedName>
</protein>
<feature type="region of interest" description="Disordered" evidence="2">
    <location>
        <begin position="170"/>
        <end position="195"/>
    </location>
</feature>
<name>A4S124_OSTLU</name>
<accession>A4S124</accession>
<keyword evidence="1" id="KW-0547">Nucleotide-binding</keyword>
<feature type="compositionally biased region" description="Basic and acidic residues" evidence="2">
    <location>
        <begin position="341"/>
        <end position="351"/>
    </location>
</feature>
<dbReference type="InterPro" id="IPR051681">
    <property type="entry name" value="Ser/Thr_Kinases-Pseudokinases"/>
</dbReference>
<dbReference type="Pfam" id="PF00069">
    <property type="entry name" value="Pkinase"/>
    <property type="match status" value="1"/>
</dbReference>
<dbReference type="GeneID" id="5003361"/>
<gene>
    <name evidence="4" type="ORF">OSTLU_24899</name>
</gene>
<dbReference type="eggNOG" id="KOG0192">
    <property type="taxonomic scope" value="Eukaryota"/>
</dbReference>
<dbReference type="InterPro" id="IPR000719">
    <property type="entry name" value="Prot_kinase_dom"/>
</dbReference>
<feature type="compositionally biased region" description="Basic and acidic residues" evidence="2">
    <location>
        <begin position="323"/>
        <end position="332"/>
    </location>
</feature>
<evidence type="ECO:0000256" key="2">
    <source>
        <dbReference type="SAM" id="MobiDB-lite"/>
    </source>
</evidence>
<organism evidence="4 5">
    <name type="scientific">Ostreococcus lucimarinus (strain CCE9901)</name>
    <dbReference type="NCBI Taxonomy" id="436017"/>
    <lineage>
        <taxon>Eukaryota</taxon>
        <taxon>Viridiplantae</taxon>
        <taxon>Chlorophyta</taxon>
        <taxon>Mamiellophyceae</taxon>
        <taxon>Mamiellales</taxon>
        <taxon>Bathycoccaceae</taxon>
        <taxon>Ostreococcus</taxon>
    </lineage>
</organism>
<dbReference type="PANTHER" id="PTHR44329:SF214">
    <property type="entry name" value="PROTEIN KINASE DOMAIN-CONTAINING PROTEIN"/>
    <property type="match status" value="1"/>
</dbReference>
<feature type="domain" description="Protein kinase" evidence="3">
    <location>
        <begin position="26"/>
        <end position="264"/>
    </location>
</feature>
<evidence type="ECO:0000259" key="3">
    <source>
        <dbReference type="PROSITE" id="PS50011"/>
    </source>
</evidence>